<dbReference type="InterPro" id="IPR036412">
    <property type="entry name" value="HAD-like_sf"/>
</dbReference>
<dbReference type="EMBL" id="SVNY01000004">
    <property type="protein sequence ID" value="MBE6833848.1"/>
    <property type="molecule type" value="Genomic_DNA"/>
</dbReference>
<dbReference type="InterPro" id="IPR023214">
    <property type="entry name" value="HAD_sf"/>
</dbReference>
<dbReference type="NCBIfam" id="TIGR01484">
    <property type="entry name" value="HAD-SF-IIB"/>
    <property type="match status" value="1"/>
</dbReference>
<dbReference type="SFLD" id="SFLDG01140">
    <property type="entry name" value="C2.B:_Phosphomannomutase_and_P"/>
    <property type="match status" value="1"/>
</dbReference>
<dbReference type="AlphaFoldDB" id="A0A928Q3C6"/>
<dbReference type="Gene3D" id="3.30.1240.10">
    <property type="match status" value="1"/>
</dbReference>
<reference evidence="1" key="1">
    <citation type="submission" date="2019-04" db="EMBL/GenBank/DDBJ databases">
        <title>Evolution of Biomass-Degrading Anaerobic Consortia Revealed by Metagenomics.</title>
        <authorList>
            <person name="Peng X."/>
        </authorList>
    </citation>
    <scope>NUCLEOTIDE SEQUENCE</scope>
    <source>
        <strain evidence="1">SIG551</strain>
    </source>
</reference>
<keyword evidence="1" id="KW-0378">Hydrolase</keyword>
<dbReference type="InterPro" id="IPR000150">
    <property type="entry name" value="Cof"/>
</dbReference>
<dbReference type="PANTHER" id="PTHR10000">
    <property type="entry name" value="PHOSPHOSERINE PHOSPHATASE"/>
    <property type="match status" value="1"/>
</dbReference>
<protein>
    <submittedName>
        <fullName evidence="1">Cof-type HAD-IIB family hydrolase</fullName>
    </submittedName>
</protein>
<dbReference type="PANTHER" id="PTHR10000:SF8">
    <property type="entry name" value="HAD SUPERFAMILY HYDROLASE-LIKE, TYPE 3"/>
    <property type="match status" value="1"/>
</dbReference>
<dbReference type="SFLD" id="SFLDS00003">
    <property type="entry name" value="Haloacid_Dehalogenase"/>
    <property type="match status" value="1"/>
</dbReference>
<comment type="caution">
    <text evidence="1">The sequence shown here is derived from an EMBL/GenBank/DDBJ whole genome shotgun (WGS) entry which is preliminary data.</text>
</comment>
<gene>
    <name evidence="1" type="ORF">E7512_09750</name>
</gene>
<dbReference type="InterPro" id="IPR006379">
    <property type="entry name" value="HAD-SF_hydro_IIB"/>
</dbReference>
<dbReference type="GO" id="GO:0016791">
    <property type="term" value="F:phosphatase activity"/>
    <property type="evidence" value="ECO:0007669"/>
    <property type="project" value="UniProtKB-ARBA"/>
</dbReference>
<dbReference type="Pfam" id="PF08282">
    <property type="entry name" value="Hydrolase_3"/>
    <property type="match status" value="1"/>
</dbReference>
<accession>A0A928Q3C6</accession>
<evidence type="ECO:0000313" key="1">
    <source>
        <dbReference type="EMBL" id="MBE6833848.1"/>
    </source>
</evidence>
<dbReference type="Proteomes" id="UP000754750">
    <property type="component" value="Unassembled WGS sequence"/>
</dbReference>
<sequence length="267" mass="29869">MKLQDIFLVSDLDGTLIGENHTIPQRNIDAIRRFQEQGGRFAVATGRSVNSGARYCRQVQPRGLCVLLNGSILYDYEQGEIAKAFFLPPQAKDYARLLAEHFPEIGCEVFAQRRQFVLRANQYVRAHLGNENLPCVEVDADEITDRWCKALFAADPETKLKIQAFTESFAHPGVRFVQSEKCFLEMLPEGVDKGSGLLEILRQTGLPRKNLVAIGDYYNDVEMLRAAGFAAVPSNAPEDIRQMADLVVGDCRDGAVADLIEYLERAE</sequence>
<dbReference type="GO" id="GO:0005829">
    <property type="term" value="C:cytosol"/>
    <property type="evidence" value="ECO:0007669"/>
    <property type="project" value="TreeGrafter"/>
</dbReference>
<name>A0A928Q3C6_9FIRM</name>
<dbReference type="NCBIfam" id="TIGR00099">
    <property type="entry name" value="Cof-subfamily"/>
    <property type="match status" value="1"/>
</dbReference>
<dbReference type="RefSeq" id="WP_020073491.1">
    <property type="nucleotide sequence ID" value="NZ_JBKWRC010000007.1"/>
</dbReference>
<proteinExistence type="predicted"/>
<dbReference type="Gene3D" id="3.40.50.1000">
    <property type="entry name" value="HAD superfamily/HAD-like"/>
    <property type="match status" value="1"/>
</dbReference>
<evidence type="ECO:0000313" key="2">
    <source>
        <dbReference type="Proteomes" id="UP000754750"/>
    </source>
</evidence>
<dbReference type="GO" id="GO:0000287">
    <property type="term" value="F:magnesium ion binding"/>
    <property type="evidence" value="ECO:0007669"/>
    <property type="project" value="TreeGrafter"/>
</dbReference>
<dbReference type="SUPFAM" id="SSF56784">
    <property type="entry name" value="HAD-like"/>
    <property type="match status" value="1"/>
</dbReference>
<organism evidence="1 2">
    <name type="scientific">Faecalispora sporosphaeroides</name>
    <dbReference type="NCBI Taxonomy" id="1549"/>
    <lineage>
        <taxon>Bacteria</taxon>
        <taxon>Bacillati</taxon>
        <taxon>Bacillota</taxon>
        <taxon>Clostridia</taxon>
        <taxon>Eubacteriales</taxon>
        <taxon>Oscillospiraceae</taxon>
        <taxon>Faecalispora</taxon>
    </lineage>
</organism>